<dbReference type="OrthoDB" id="1930084at2759"/>
<evidence type="ECO:0000256" key="8">
    <source>
        <dbReference type="SAM" id="MobiDB-lite"/>
    </source>
</evidence>
<feature type="compositionally biased region" description="Polar residues" evidence="8">
    <location>
        <begin position="1"/>
        <end position="13"/>
    </location>
</feature>
<accession>A0A9P6TV66</accession>
<evidence type="ECO:0000256" key="2">
    <source>
        <dbReference type="ARBA" id="ARBA00022723"/>
    </source>
</evidence>
<feature type="region of interest" description="Disordered" evidence="8">
    <location>
        <begin position="1"/>
        <end position="141"/>
    </location>
</feature>
<dbReference type="InterPro" id="IPR006186">
    <property type="entry name" value="Ser/Thr-sp_prot-phosphatase"/>
</dbReference>
<feature type="region of interest" description="Disordered" evidence="8">
    <location>
        <begin position="210"/>
        <end position="231"/>
    </location>
</feature>
<dbReference type="CDD" id="cd07414">
    <property type="entry name" value="MPP_PP1_PPKL"/>
    <property type="match status" value="1"/>
</dbReference>
<dbReference type="InterPro" id="IPR029052">
    <property type="entry name" value="Metallo-depent_PP-like"/>
</dbReference>
<dbReference type="FunFam" id="3.60.21.10:FF:000006">
    <property type="entry name" value="Serine/threonine-protein phosphatase"/>
    <property type="match status" value="1"/>
</dbReference>
<reference evidence="10" key="1">
    <citation type="journal article" date="2020" name="Fungal Divers.">
        <title>Resolving the Mortierellaceae phylogeny through synthesis of multi-gene phylogenetics and phylogenomics.</title>
        <authorList>
            <person name="Vandepol N."/>
            <person name="Liber J."/>
            <person name="Desiro A."/>
            <person name="Na H."/>
            <person name="Kennedy M."/>
            <person name="Barry K."/>
            <person name="Grigoriev I.V."/>
            <person name="Miller A.N."/>
            <person name="O'Donnell K."/>
            <person name="Stajich J.E."/>
            <person name="Bonito G."/>
        </authorList>
    </citation>
    <scope>NUCLEOTIDE SEQUENCE</scope>
    <source>
        <strain evidence="10">KOD948</strain>
    </source>
</reference>
<protein>
    <recommendedName>
        <fullName evidence="7">Serine/threonine-protein phosphatase</fullName>
        <ecNumber evidence="7">3.1.3.16</ecNumber>
    </recommendedName>
</protein>
<proteinExistence type="inferred from homology"/>
<keyword evidence="2" id="KW-0479">Metal-binding</keyword>
<dbReference type="EC" id="3.1.3.16" evidence="7"/>
<keyword evidence="4" id="KW-0904">Protein phosphatase</keyword>
<feature type="domain" description="Serine/threonine specific protein phosphatases" evidence="9">
    <location>
        <begin position="518"/>
        <end position="523"/>
    </location>
</feature>
<dbReference type="GO" id="GO:0005634">
    <property type="term" value="C:nucleus"/>
    <property type="evidence" value="ECO:0007669"/>
    <property type="project" value="TreeGrafter"/>
</dbReference>
<dbReference type="GO" id="GO:0046872">
    <property type="term" value="F:metal ion binding"/>
    <property type="evidence" value="ECO:0007669"/>
    <property type="project" value="UniProtKB-KW"/>
</dbReference>
<evidence type="ECO:0000313" key="11">
    <source>
        <dbReference type="Proteomes" id="UP000726737"/>
    </source>
</evidence>
<dbReference type="PANTHER" id="PTHR11668:SF484">
    <property type="entry name" value="SERINE_THREONINE-PROTEIN PHOSPHATASE PP-Z1-RELATED"/>
    <property type="match status" value="1"/>
</dbReference>
<dbReference type="EMBL" id="JAAAJA010001157">
    <property type="protein sequence ID" value="KAG0247943.1"/>
    <property type="molecule type" value="Genomic_DNA"/>
</dbReference>
<dbReference type="GO" id="GO:0005737">
    <property type="term" value="C:cytoplasm"/>
    <property type="evidence" value="ECO:0007669"/>
    <property type="project" value="TreeGrafter"/>
</dbReference>
<feature type="compositionally biased region" description="Basic and acidic residues" evidence="8">
    <location>
        <begin position="96"/>
        <end position="105"/>
    </location>
</feature>
<feature type="region of interest" description="Disordered" evidence="8">
    <location>
        <begin position="353"/>
        <end position="387"/>
    </location>
</feature>
<sequence>MGNQNSKRQSPKGNSRPLAAETVTASHVSSNPYSRTDDKNKHDDSATLHNNKGGPYTNRGLSSLSGSSSESVNGSGSGQEEGSSPPPSFPSHHNKPSHETSRGEGGDGNNVNHSSSPSPAAMLTTSPRKTSSASCDSSPVQVDASVASGMILSSHGPGSSEKHLSSLISGDLIQPPPLAHTQDHHHNQCLYQQQQTTVGPSPGLTNSQVNGKNGHASLGDMKPQTAASAEYEPTVDNTMEKGIGKDTEGDARRQHFNHIKNNIMSSNGSPDNSNDDYEGTLINSHDDQQQAHRHDKGHVNSNTNDTQSEHHLEDSLNQQQEDPSGSPPPEPCVPFAVLEPGQPILVKRPTLTPLTIPASGTSTSRSPPPHSPISAGQNKSPELSPTARIPFLGSSSDKSSKNMDIDDMISRLLDAGYSGKIAKNICLRNNEIVYICQTAREAFLSQPTLIELNAPVKIVGDIHGQYTDMLRMFEMCGFPPSANFLFLGDYVDRGKMSLETILLLFCYKIKYPENFFLLRGNHECANVTKVYGFYDECKRRASVKMWKAFVDVFNCLPLAAIVANKIFCVHGGLSPSLGTMDDIRALRRPTDVPDYGLLNDLLWSDPSDTALDWEDNERGVSYCFGRSIIQKFLHKHDFDLVCRAHMVVEDGYEFFNERTLVTVFSAPNYCGEFDNFGAVMSVSEELLCSFELLKPIDQATARAQMQSLAATNGGWRVNKQRLSIPDNGTQF</sequence>
<dbReference type="SUPFAM" id="SSF56300">
    <property type="entry name" value="Metallo-dependent phosphatases"/>
    <property type="match status" value="1"/>
</dbReference>
<dbReference type="InterPro" id="IPR031675">
    <property type="entry name" value="STPPase_N"/>
</dbReference>
<comment type="catalytic activity">
    <reaction evidence="7">
        <text>O-phospho-L-threonyl-[protein] + H2O = L-threonyl-[protein] + phosphate</text>
        <dbReference type="Rhea" id="RHEA:47004"/>
        <dbReference type="Rhea" id="RHEA-COMP:11060"/>
        <dbReference type="Rhea" id="RHEA-COMP:11605"/>
        <dbReference type="ChEBI" id="CHEBI:15377"/>
        <dbReference type="ChEBI" id="CHEBI:30013"/>
        <dbReference type="ChEBI" id="CHEBI:43474"/>
        <dbReference type="ChEBI" id="CHEBI:61977"/>
        <dbReference type="EC" id="3.1.3.16"/>
    </reaction>
</comment>
<dbReference type="Proteomes" id="UP000726737">
    <property type="component" value="Unassembled WGS sequence"/>
</dbReference>
<keyword evidence="3 7" id="KW-0378">Hydrolase</keyword>
<name>A0A9P6TV66_9FUNG</name>
<dbReference type="InterPro" id="IPR004843">
    <property type="entry name" value="Calcineurin-like_PHP"/>
</dbReference>
<dbReference type="PANTHER" id="PTHR11668">
    <property type="entry name" value="SERINE/THREONINE PROTEIN PHOSPHATASE"/>
    <property type="match status" value="1"/>
</dbReference>
<comment type="similarity">
    <text evidence="6">Belongs to the PPP phosphatase family. PP-Z subfamily.</text>
</comment>
<keyword evidence="11" id="KW-1185">Reference proteome</keyword>
<evidence type="ECO:0000256" key="5">
    <source>
        <dbReference type="ARBA" id="ARBA00023211"/>
    </source>
</evidence>
<organism evidence="10 11">
    <name type="scientific">Mortierella polycephala</name>
    <dbReference type="NCBI Taxonomy" id="41804"/>
    <lineage>
        <taxon>Eukaryota</taxon>
        <taxon>Fungi</taxon>
        <taxon>Fungi incertae sedis</taxon>
        <taxon>Mucoromycota</taxon>
        <taxon>Mortierellomycotina</taxon>
        <taxon>Mortierellomycetes</taxon>
        <taxon>Mortierellales</taxon>
        <taxon>Mortierellaceae</taxon>
        <taxon>Mortierella</taxon>
    </lineage>
</organism>
<feature type="compositionally biased region" description="Basic and acidic residues" evidence="8">
    <location>
        <begin position="35"/>
        <end position="46"/>
    </location>
</feature>
<gene>
    <name evidence="10" type="ORF">BG011_000703</name>
</gene>
<evidence type="ECO:0000256" key="7">
    <source>
        <dbReference type="RuleBase" id="RU004273"/>
    </source>
</evidence>
<evidence type="ECO:0000256" key="4">
    <source>
        <dbReference type="ARBA" id="ARBA00022912"/>
    </source>
</evidence>
<dbReference type="SMART" id="SM00156">
    <property type="entry name" value="PP2Ac"/>
    <property type="match status" value="1"/>
</dbReference>
<dbReference type="Pfam" id="PF16891">
    <property type="entry name" value="STPPase_N"/>
    <property type="match status" value="1"/>
</dbReference>
<dbReference type="AlphaFoldDB" id="A0A9P6TV66"/>
<comment type="cofactor">
    <cofactor evidence="1">
        <name>Mn(2+)</name>
        <dbReference type="ChEBI" id="CHEBI:29035"/>
    </cofactor>
</comment>
<feature type="compositionally biased region" description="Low complexity" evidence="8">
    <location>
        <begin position="62"/>
        <end position="83"/>
    </location>
</feature>
<dbReference type="InterPro" id="IPR050341">
    <property type="entry name" value="PP1_catalytic_subunit"/>
</dbReference>
<evidence type="ECO:0000256" key="6">
    <source>
        <dbReference type="ARBA" id="ARBA00029458"/>
    </source>
</evidence>
<dbReference type="PROSITE" id="PS00125">
    <property type="entry name" value="SER_THR_PHOSPHATASE"/>
    <property type="match status" value="1"/>
</dbReference>
<evidence type="ECO:0000256" key="1">
    <source>
        <dbReference type="ARBA" id="ARBA00001936"/>
    </source>
</evidence>
<comment type="caution">
    <text evidence="10">The sequence shown here is derived from an EMBL/GenBank/DDBJ whole genome shotgun (WGS) entry which is preliminary data.</text>
</comment>
<feature type="compositionally biased region" description="Polar residues" evidence="8">
    <location>
        <begin position="23"/>
        <end position="34"/>
    </location>
</feature>
<dbReference type="Pfam" id="PF00149">
    <property type="entry name" value="Metallophos"/>
    <property type="match status" value="1"/>
</dbReference>
<dbReference type="Gene3D" id="3.60.21.10">
    <property type="match status" value="1"/>
</dbReference>
<evidence type="ECO:0000313" key="10">
    <source>
        <dbReference type="EMBL" id="KAG0247943.1"/>
    </source>
</evidence>
<keyword evidence="5" id="KW-0464">Manganese</keyword>
<feature type="region of interest" description="Disordered" evidence="8">
    <location>
        <begin position="260"/>
        <end position="336"/>
    </location>
</feature>
<evidence type="ECO:0000259" key="9">
    <source>
        <dbReference type="PROSITE" id="PS00125"/>
    </source>
</evidence>
<feature type="compositionally biased region" description="Polar residues" evidence="8">
    <location>
        <begin position="109"/>
        <end position="140"/>
    </location>
</feature>
<evidence type="ECO:0000256" key="3">
    <source>
        <dbReference type="ARBA" id="ARBA00022801"/>
    </source>
</evidence>
<dbReference type="PRINTS" id="PR00114">
    <property type="entry name" value="STPHPHTASE"/>
</dbReference>
<dbReference type="GO" id="GO:0004722">
    <property type="term" value="F:protein serine/threonine phosphatase activity"/>
    <property type="evidence" value="ECO:0007669"/>
    <property type="project" value="UniProtKB-EC"/>
</dbReference>